<evidence type="ECO:0000313" key="2">
    <source>
        <dbReference type="EMBL" id="KRG57275.1"/>
    </source>
</evidence>
<evidence type="ECO:0000313" key="3">
    <source>
        <dbReference type="Proteomes" id="UP000050902"/>
    </source>
</evidence>
<proteinExistence type="predicted"/>
<keyword evidence="3" id="KW-1185">Reference proteome</keyword>
<sequence>MLWLAGTAQAQSGPAEAARRAMRAAEEAAAAVAALESGQAGMPSQVEVASTPPALVARYAVAEGGFAGSTLQLSQDGGYVLQLAMAPVPRSSRGRWSLQDDMVLLQPQDSPRDTVQLVPYEALADERARLQQQFAQLQQALSGTSDEQARARLEELRAQFAPQHVAGTPLQVTLLDPVSGVASDGVQVVLELAQGEPIAADRLAGGNSYRFPAPLPGQAVTAVLLHFPGLAEPVRLPLPAPLRPGYLVLFDACAVGMCVSDTMGLMLEQQEGQVRLQSFGVGVFNAVDD</sequence>
<feature type="coiled-coil region" evidence="1">
    <location>
        <begin position="120"/>
        <end position="147"/>
    </location>
</feature>
<keyword evidence="1" id="KW-0175">Coiled coil</keyword>
<reference evidence="2 3" key="1">
    <citation type="submission" date="2015-05" db="EMBL/GenBank/DDBJ databases">
        <title>Genome sequencing and analysis of members of genus Stenotrophomonas.</title>
        <authorList>
            <person name="Patil P.P."/>
            <person name="Midha S."/>
            <person name="Patil P.B."/>
        </authorList>
    </citation>
    <scope>NUCLEOTIDE SEQUENCE [LARGE SCALE GENOMIC DNA]</scope>
    <source>
        <strain evidence="2 3">DSM 12575</strain>
    </source>
</reference>
<dbReference type="EMBL" id="LDJG01000014">
    <property type="protein sequence ID" value="KRG57275.1"/>
    <property type="molecule type" value="Genomic_DNA"/>
</dbReference>
<comment type="caution">
    <text evidence="2">The sequence shown here is derived from an EMBL/GenBank/DDBJ whole genome shotgun (WGS) entry which is preliminary data.</text>
</comment>
<evidence type="ECO:0000256" key="1">
    <source>
        <dbReference type="SAM" id="Coils"/>
    </source>
</evidence>
<gene>
    <name evidence="2" type="ORF">ABB22_09645</name>
</gene>
<name>A0ABR5NJM3_9GAMM</name>
<protein>
    <recommendedName>
        <fullName evidence="4">DUF2987 domain-containing protein</fullName>
    </recommendedName>
</protein>
<dbReference type="Proteomes" id="UP000050902">
    <property type="component" value="Unassembled WGS sequence"/>
</dbReference>
<accession>A0ABR5NJM3</accession>
<evidence type="ECO:0008006" key="4">
    <source>
        <dbReference type="Google" id="ProtNLM"/>
    </source>
</evidence>
<organism evidence="2 3">
    <name type="scientific">Stenotrophomonas nitritireducens</name>
    <dbReference type="NCBI Taxonomy" id="83617"/>
    <lineage>
        <taxon>Bacteria</taxon>
        <taxon>Pseudomonadati</taxon>
        <taxon>Pseudomonadota</taxon>
        <taxon>Gammaproteobacteria</taxon>
        <taxon>Lysobacterales</taxon>
        <taxon>Lysobacteraceae</taxon>
        <taxon>Stenotrophomonas</taxon>
    </lineage>
</organism>